<feature type="transmembrane region" description="Helical" evidence="7">
    <location>
        <begin position="180"/>
        <end position="203"/>
    </location>
</feature>
<sequence>MSSAPSVSSAPASPAPRKARPRRLGPGDRIFLTVIIGIPLAALLFFVWLPALASLWLSFTTWDGIDLVDIHWVGLDNYQEIFTNYPPFWPAVRHNVAWLLFTALLPTPFGIFLAYQLDRKIRFTRVYQTAIFLPMVLSLAVVGFIWEIIYNPDTGLLNGLLNAAGSGHHIDWLGNPDLNLWAVLVASGWRHTGYIMILYLAGLKGFDPALKEAAALDGANGRQTFLRVVFPALRPVNVIILVITVMESLRSFDVVYVLGGGIGSKPGMELLSLLITDNILGESSHIGYGSALAVVLLVVSLAAIGTFLVQNFRKEDQ</sequence>
<dbReference type="Pfam" id="PF00528">
    <property type="entry name" value="BPD_transp_1"/>
    <property type="match status" value="1"/>
</dbReference>
<evidence type="ECO:0000256" key="7">
    <source>
        <dbReference type="RuleBase" id="RU363032"/>
    </source>
</evidence>
<dbReference type="Proteomes" id="UP000299211">
    <property type="component" value="Unassembled WGS sequence"/>
</dbReference>
<organism evidence="10 13">
    <name type="scientific">Streptomyces avermitilis</name>
    <dbReference type="NCBI Taxonomy" id="33903"/>
    <lineage>
        <taxon>Bacteria</taxon>
        <taxon>Bacillati</taxon>
        <taxon>Actinomycetota</taxon>
        <taxon>Actinomycetes</taxon>
        <taxon>Kitasatosporales</taxon>
        <taxon>Streptomycetaceae</taxon>
        <taxon>Streptomyces</taxon>
    </lineage>
</organism>
<evidence type="ECO:0000256" key="6">
    <source>
        <dbReference type="ARBA" id="ARBA00023136"/>
    </source>
</evidence>
<evidence type="ECO:0000259" key="9">
    <source>
        <dbReference type="PROSITE" id="PS50928"/>
    </source>
</evidence>
<dbReference type="AlphaFoldDB" id="A0A4D4LRF0"/>
<evidence type="ECO:0000256" key="1">
    <source>
        <dbReference type="ARBA" id="ARBA00004651"/>
    </source>
</evidence>
<feature type="transmembrane region" description="Helical" evidence="7">
    <location>
        <begin position="96"/>
        <end position="117"/>
    </location>
</feature>
<evidence type="ECO:0000256" key="8">
    <source>
        <dbReference type="SAM" id="MobiDB-lite"/>
    </source>
</evidence>
<feature type="region of interest" description="Disordered" evidence="8">
    <location>
        <begin position="1"/>
        <end position="21"/>
    </location>
</feature>
<dbReference type="InterPro" id="IPR000515">
    <property type="entry name" value="MetI-like"/>
</dbReference>
<evidence type="ECO:0000256" key="2">
    <source>
        <dbReference type="ARBA" id="ARBA00022448"/>
    </source>
</evidence>
<dbReference type="GO" id="GO:0005886">
    <property type="term" value="C:plasma membrane"/>
    <property type="evidence" value="ECO:0007669"/>
    <property type="project" value="UniProtKB-SubCell"/>
</dbReference>
<evidence type="ECO:0000256" key="5">
    <source>
        <dbReference type="ARBA" id="ARBA00022989"/>
    </source>
</evidence>
<dbReference type="Gene3D" id="1.10.3720.10">
    <property type="entry name" value="MetI-like"/>
    <property type="match status" value="1"/>
</dbReference>
<feature type="transmembrane region" description="Helical" evidence="7">
    <location>
        <begin position="224"/>
        <end position="246"/>
    </location>
</feature>
<evidence type="ECO:0000313" key="11">
    <source>
        <dbReference type="EMBL" id="GDY79175.1"/>
    </source>
</evidence>
<dbReference type="STRING" id="33903.AQJ43_11115"/>
<comment type="subcellular location">
    <subcellularLocation>
        <location evidence="1 7">Cell membrane</location>
        <topology evidence="1 7">Multi-pass membrane protein</topology>
    </subcellularLocation>
</comment>
<dbReference type="PANTHER" id="PTHR30193">
    <property type="entry name" value="ABC TRANSPORTER PERMEASE PROTEIN"/>
    <property type="match status" value="1"/>
</dbReference>
<dbReference type="EMBL" id="BJHX01000001">
    <property type="protein sequence ID" value="GDY60747.1"/>
    <property type="molecule type" value="Genomic_DNA"/>
</dbReference>
<feature type="transmembrane region" description="Helical" evidence="7">
    <location>
        <begin position="129"/>
        <end position="149"/>
    </location>
</feature>
<name>A0A4D4LRF0_STRAX</name>
<reference evidence="11 12" key="1">
    <citation type="submission" date="2019-04" db="EMBL/GenBank/DDBJ databases">
        <title>Draft genome sequences of Streptomyces avermitilis ATCC 31267.</title>
        <authorList>
            <person name="Komaki H."/>
            <person name="Tamura T."/>
            <person name="Hosoyama A."/>
        </authorList>
    </citation>
    <scope>NUCLEOTIDE SEQUENCE [LARGE SCALE GENOMIC DNA]</scope>
    <source>
        <strain evidence="11 12">ATCC 31267</strain>
    </source>
</reference>
<keyword evidence="5 7" id="KW-1133">Transmembrane helix</keyword>
<dbReference type="OMA" id="WPAVQHN"/>
<gene>
    <name evidence="10" type="primary">msmF</name>
    <name evidence="10" type="ORF">SAV14893_001400</name>
    <name evidence="11" type="ORF">SAV31267_086600</name>
</gene>
<feature type="domain" description="ABC transmembrane type-1" evidence="9">
    <location>
        <begin position="92"/>
        <end position="309"/>
    </location>
</feature>
<evidence type="ECO:0000256" key="4">
    <source>
        <dbReference type="ARBA" id="ARBA00022692"/>
    </source>
</evidence>
<dbReference type="CDD" id="cd06261">
    <property type="entry name" value="TM_PBP2"/>
    <property type="match status" value="1"/>
</dbReference>
<evidence type="ECO:0000313" key="13">
    <source>
        <dbReference type="Proteomes" id="UP000302139"/>
    </source>
</evidence>
<keyword evidence="4 7" id="KW-0812">Transmembrane</keyword>
<dbReference type="RefSeq" id="WP_010982517.1">
    <property type="nucleotide sequence ID" value="NZ_BAABTN010000054.1"/>
</dbReference>
<feature type="transmembrane region" description="Helical" evidence="7">
    <location>
        <begin position="286"/>
        <end position="309"/>
    </location>
</feature>
<dbReference type="GO" id="GO:0055085">
    <property type="term" value="P:transmembrane transport"/>
    <property type="evidence" value="ECO:0007669"/>
    <property type="project" value="InterPro"/>
</dbReference>
<comment type="caution">
    <text evidence="10">The sequence shown here is derived from an EMBL/GenBank/DDBJ whole genome shotgun (WGS) entry which is preliminary data.</text>
</comment>
<protein>
    <submittedName>
        <fullName evidence="10">Sugar ABC transporter permease</fullName>
    </submittedName>
</protein>
<feature type="compositionally biased region" description="Low complexity" evidence="8">
    <location>
        <begin position="1"/>
        <end position="16"/>
    </location>
</feature>
<evidence type="ECO:0000256" key="3">
    <source>
        <dbReference type="ARBA" id="ARBA00022475"/>
    </source>
</evidence>
<accession>A0A4D4LRF0</accession>
<comment type="similarity">
    <text evidence="7">Belongs to the binding-protein-dependent transport system permease family.</text>
</comment>
<proteinExistence type="inferred from homology"/>
<dbReference type="PROSITE" id="PS50928">
    <property type="entry name" value="ABC_TM1"/>
    <property type="match status" value="1"/>
</dbReference>
<dbReference type="GeneID" id="41538188"/>
<dbReference type="InterPro" id="IPR035906">
    <property type="entry name" value="MetI-like_sf"/>
</dbReference>
<keyword evidence="3" id="KW-1003">Cell membrane</keyword>
<dbReference type="Proteomes" id="UP000302139">
    <property type="component" value="Unassembled WGS sequence"/>
</dbReference>
<dbReference type="SUPFAM" id="SSF161098">
    <property type="entry name" value="MetI-like"/>
    <property type="match status" value="1"/>
</dbReference>
<dbReference type="PANTHER" id="PTHR30193:SF37">
    <property type="entry name" value="INNER MEMBRANE ABC TRANSPORTER PERMEASE PROTEIN YCJO"/>
    <property type="match status" value="1"/>
</dbReference>
<keyword evidence="2 7" id="KW-0813">Transport</keyword>
<keyword evidence="6 7" id="KW-0472">Membrane</keyword>
<feature type="transmembrane region" description="Helical" evidence="7">
    <location>
        <begin position="30"/>
        <end position="49"/>
    </location>
</feature>
<dbReference type="InterPro" id="IPR051393">
    <property type="entry name" value="ABC_transporter_permease"/>
</dbReference>
<evidence type="ECO:0000313" key="12">
    <source>
        <dbReference type="Proteomes" id="UP000299211"/>
    </source>
</evidence>
<dbReference type="EMBL" id="BJHY01000001">
    <property type="protein sequence ID" value="GDY79175.1"/>
    <property type="molecule type" value="Genomic_DNA"/>
</dbReference>
<reference evidence="10 13" key="2">
    <citation type="submission" date="2019-04" db="EMBL/GenBank/DDBJ databases">
        <title>Draft genome sequences of Streptomyces avermitilis NBRC 14893.</title>
        <authorList>
            <person name="Komaki H."/>
            <person name="Tamura T."/>
            <person name="Hosoyama A."/>
        </authorList>
    </citation>
    <scope>NUCLEOTIDE SEQUENCE [LARGE SCALE GENOMIC DNA]</scope>
    <source>
        <strain evidence="10 13">NBRC 14893</strain>
    </source>
</reference>
<evidence type="ECO:0000313" key="10">
    <source>
        <dbReference type="EMBL" id="GDY60747.1"/>
    </source>
</evidence>